<accession>A0AAP0EEJ7</accession>
<dbReference type="EMBL" id="JBBNAG010000012">
    <property type="protein sequence ID" value="KAK9089553.1"/>
    <property type="molecule type" value="Genomic_DNA"/>
</dbReference>
<reference evidence="1 2" key="1">
    <citation type="submission" date="2024-01" db="EMBL/GenBank/DDBJ databases">
        <title>Genome assemblies of Stephania.</title>
        <authorList>
            <person name="Yang L."/>
        </authorList>
    </citation>
    <scope>NUCLEOTIDE SEQUENCE [LARGE SCALE GENOMIC DNA]</scope>
    <source>
        <strain evidence="1">JXDWG</strain>
        <tissue evidence="1">Leaf</tissue>
    </source>
</reference>
<proteinExistence type="predicted"/>
<gene>
    <name evidence="1" type="ORF">Scep_028635</name>
</gene>
<comment type="caution">
    <text evidence="1">The sequence shown here is derived from an EMBL/GenBank/DDBJ whole genome shotgun (WGS) entry which is preliminary data.</text>
</comment>
<dbReference type="Proteomes" id="UP001419268">
    <property type="component" value="Unassembled WGS sequence"/>
</dbReference>
<dbReference type="AlphaFoldDB" id="A0AAP0EEJ7"/>
<sequence length="76" mass="8313">MTISGEAVLSILKVKIPVDGSSGDFHDLKDQLVPSFKFNPSFIPGRNVSVGKSKLCHKKSPLFSSYKTKFPDSKSL</sequence>
<evidence type="ECO:0000313" key="2">
    <source>
        <dbReference type="Proteomes" id="UP001419268"/>
    </source>
</evidence>
<name>A0AAP0EEJ7_9MAGN</name>
<evidence type="ECO:0000313" key="1">
    <source>
        <dbReference type="EMBL" id="KAK9089553.1"/>
    </source>
</evidence>
<protein>
    <submittedName>
        <fullName evidence="1">Uncharacterized protein</fullName>
    </submittedName>
</protein>
<organism evidence="1 2">
    <name type="scientific">Stephania cephalantha</name>
    <dbReference type="NCBI Taxonomy" id="152367"/>
    <lineage>
        <taxon>Eukaryota</taxon>
        <taxon>Viridiplantae</taxon>
        <taxon>Streptophyta</taxon>
        <taxon>Embryophyta</taxon>
        <taxon>Tracheophyta</taxon>
        <taxon>Spermatophyta</taxon>
        <taxon>Magnoliopsida</taxon>
        <taxon>Ranunculales</taxon>
        <taxon>Menispermaceae</taxon>
        <taxon>Menispermoideae</taxon>
        <taxon>Cissampelideae</taxon>
        <taxon>Stephania</taxon>
    </lineage>
</organism>
<keyword evidence="2" id="KW-1185">Reference proteome</keyword>